<feature type="domain" description="SbsA Ig-like" evidence="2">
    <location>
        <begin position="303"/>
        <end position="384"/>
    </location>
</feature>
<keyword evidence="1" id="KW-0732">Signal</keyword>
<dbReference type="EMBL" id="RQFT01000002">
    <property type="protein sequence ID" value="TGL09155.1"/>
    <property type="molecule type" value="Genomic_DNA"/>
</dbReference>
<reference evidence="3 4" key="1">
    <citation type="journal article" date="2019" name="PLoS Negl. Trop. Dis.">
        <title>Revisiting the worldwide diversity of Leptospira species in the environment.</title>
        <authorList>
            <person name="Vincent A.T."/>
            <person name="Schiettekatte O."/>
            <person name="Bourhy P."/>
            <person name="Veyrier F.J."/>
            <person name="Picardeau M."/>
        </authorList>
    </citation>
    <scope>NUCLEOTIDE SEQUENCE [LARGE SCALE GENOMIC DNA]</scope>
    <source>
        <strain evidence="3 4">201800273</strain>
    </source>
</reference>
<feature type="domain" description="SbsA Ig-like" evidence="2">
    <location>
        <begin position="35"/>
        <end position="131"/>
    </location>
</feature>
<dbReference type="Gene3D" id="2.60.40.3710">
    <property type="match status" value="3"/>
</dbReference>
<evidence type="ECO:0000256" key="1">
    <source>
        <dbReference type="ARBA" id="ARBA00022729"/>
    </source>
</evidence>
<gene>
    <name evidence="3" type="ORF">EHQ43_01485</name>
</gene>
<evidence type="ECO:0000313" key="3">
    <source>
        <dbReference type="EMBL" id="TGL09155.1"/>
    </source>
</evidence>
<proteinExistence type="predicted"/>
<dbReference type="InterPro" id="IPR032812">
    <property type="entry name" value="SbsA_Ig"/>
</dbReference>
<evidence type="ECO:0000313" key="4">
    <source>
        <dbReference type="Proteomes" id="UP000297641"/>
    </source>
</evidence>
<dbReference type="RefSeq" id="WP_135769970.1">
    <property type="nucleotide sequence ID" value="NZ_RQFT01000002.1"/>
</dbReference>
<dbReference type="Proteomes" id="UP000297641">
    <property type="component" value="Unassembled WGS sequence"/>
</dbReference>
<organism evidence="3 4">
    <name type="scientific">Leptospira bouyouniensis</name>
    <dbReference type="NCBI Taxonomy" id="2484911"/>
    <lineage>
        <taxon>Bacteria</taxon>
        <taxon>Pseudomonadati</taxon>
        <taxon>Spirochaetota</taxon>
        <taxon>Spirochaetia</taxon>
        <taxon>Leptospirales</taxon>
        <taxon>Leptospiraceae</taxon>
        <taxon>Leptospira</taxon>
    </lineage>
</organism>
<comment type="caution">
    <text evidence="3">The sequence shown here is derived from an EMBL/GenBank/DDBJ whole genome shotgun (WGS) entry which is preliminary data.</text>
</comment>
<protein>
    <recommendedName>
        <fullName evidence="2">SbsA Ig-like domain-containing protein</fullName>
    </recommendedName>
</protein>
<evidence type="ECO:0000259" key="2">
    <source>
        <dbReference type="Pfam" id="PF13205"/>
    </source>
</evidence>
<feature type="domain" description="SbsA Ig-like" evidence="2">
    <location>
        <begin position="167"/>
        <end position="255"/>
    </location>
</feature>
<name>A0A7I0HWL4_9LEPT</name>
<dbReference type="Pfam" id="PF13205">
    <property type="entry name" value="Big_5"/>
    <property type="match status" value="3"/>
</dbReference>
<dbReference type="AlphaFoldDB" id="A0A7I0HWL4"/>
<sequence>MKTICKILVLTLFLVINQCKNGKPGSASLFTFLGDDNSPKIISAVPGMGDRGLPRTQKIAVLFNKPMNINSCVQSFSISPPTQGFYELSDFALTFIPSSQWNYGTYTYTLSKNCESKEGNDLKELFSASFTVGEATTAGSFPEVANIQISAGTIAECDAGIAPRLNILSNTITTACMGSPNSNSLTLNFTRPMDRATTTGAISFSPSISASFVWQSDTTLTIIPDRPFASQARINIAISTTAQDSQGIRMQVPVSGSFFVGTSNLLPTITNLSLNADTLSSCLAGTGAVVDLLVTSVTNACLGNPTVTPIVFTFSRPMDQIQTQSNVSFSPSFTGNFSWSADSLTLTFTPDAKFNFGTRYTITIGSGAKTQDGIFVAGSLVYSFVAGGALTDAPFVQAVGVESQTCPASYPGVGNPLGGDWLIGSCYWDSSLPVLSPTSYRFRGGDSGTGTGPNLNNSASCIDVNTDNFRLIFSNYMDLNATINAVRLRRQSPPSTVIQLSTWSWSDCQAVFPFGCRVLTLVFSELESSCNGSSSFGNASTSGDFNLLQSNTTPAGFPFYMLTVDTSAKDVNSIPLRSTFNFSMEAK</sequence>
<accession>A0A7I0HWL4</accession>